<evidence type="ECO:0000256" key="1">
    <source>
        <dbReference type="SAM" id="MobiDB-lite"/>
    </source>
</evidence>
<accession>A0A6S6PJH9</accession>
<evidence type="ECO:0000313" key="3">
    <source>
        <dbReference type="Proteomes" id="UP000515734"/>
    </source>
</evidence>
<organism evidence="2 3">
    <name type="scientific">Mycolicibacterium litorale</name>
    <dbReference type="NCBI Taxonomy" id="758802"/>
    <lineage>
        <taxon>Bacteria</taxon>
        <taxon>Bacillati</taxon>
        <taxon>Actinomycetota</taxon>
        <taxon>Actinomycetes</taxon>
        <taxon>Mycobacteriales</taxon>
        <taxon>Mycobacteriaceae</taxon>
        <taxon>Mycolicibacterium</taxon>
    </lineage>
</organism>
<dbReference type="EMBL" id="AP023287">
    <property type="protein sequence ID" value="BCI56108.1"/>
    <property type="molecule type" value="Genomic_DNA"/>
</dbReference>
<reference evidence="2 3" key="1">
    <citation type="submission" date="2020-07" db="EMBL/GenBank/DDBJ databases">
        <title>Complete genome sequence of Mycolicibacterium litorale like strain isolated from cardiac implantable electronic device infection.</title>
        <authorList>
            <person name="Fukano H."/>
            <person name="Miyama H."/>
            <person name="Hoshino Y."/>
        </authorList>
    </citation>
    <scope>NUCLEOTIDE SEQUENCE [LARGE SCALE GENOMIC DNA]</scope>
    <source>
        <strain evidence="2 3">NIIDNTM18</strain>
    </source>
</reference>
<sequence>MTFADYPGNVRQLRDIVETAARHSTFGEVTLDHLTTVHWPEAPLSQLEEAELQQIREALAEAGGTGCGPRRSCRSGGRRCIEG</sequence>
<protein>
    <submittedName>
        <fullName evidence="2">Uncharacterized protein</fullName>
    </submittedName>
</protein>
<gene>
    <name evidence="2" type="ORF">NIIDNTM18_53860</name>
</gene>
<evidence type="ECO:0000313" key="2">
    <source>
        <dbReference type="EMBL" id="BCI56108.1"/>
    </source>
</evidence>
<feature type="region of interest" description="Disordered" evidence="1">
    <location>
        <begin position="63"/>
        <end position="83"/>
    </location>
</feature>
<dbReference type="RefSeq" id="WP_232100448.1">
    <property type="nucleotide sequence ID" value="NZ_AP023287.1"/>
</dbReference>
<dbReference type="Gene3D" id="1.10.8.60">
    <property type="match status" value="1"/>
</dbReference>
<dbReference type="AlphaFoldDB" id="A0A6S6PJH9"/>
<proteinExistence type="predicted"/>
<name>A0A6S6PJH9_9MYCO</name>
<dbReference type="Proteomes" id="UP000515734">
    <property type="component" value="Chromosome"/>
</dbReference>